<evidence type="ECO:0000313" key="4">
    <source>
        <dbReference type="Proteomes" id="UP000190831"/>
    </source>
</evidence>
<dbReference type="GO" id="GO:0007165">
    <property type="term" value="P:signal transduction"/>
    <property type="evidence" value="ECO:0007669"/>
    <property type="project" value="UniProtKB-ARBA"/>
</dbReference>
<evidence type="ECO:0000259" key="2">
    <source>
        <dbReference type="PROSITE" id="PS50018"/>
    </source>
</evidence>
<dbReference type="PROSITE" id="PS00509">
    <property type="entry name" value="RAS_GTPASE_ACTIV_1"/>
    <property type="match status" value="1"/>
</dbReference>
<organism evidence="3 4">
    <name type="scientific">Lachancea fermentati</name>
    <name type="common">Zygosaccharomyces fermentati</name>
    <dbReference type="NCBI Taxonomy" id="4955"/>
    <lineage>
        <taxon>Eukaryota</taxon>
        <taxon>Fungi</taxon>
        <taxon>Dikarya</taxon>
        <taxon>Ascomycota</taxon>
        <taxon>Saccharomycotina</taxon>
        <taxon>Saccharomycetes</taxon>
        <taxon>Saccharomycetales</taxon>
        <taxon>Saccharomycetaceae</taxon>
        <taxon>Lachancea</taxon>
    </lineage>
</organism>
<dbReference type="CDD" id="cd00030">
    <property type="entry name" value="C2"/>
    <property type="match status" value="1"/>
</dbReference>
<protein>
    <submittedName>
        <fullName evidence="3">LAFE_0F07778g1_1</fullName>
    </submittedName>
</protein>
<accession>A0A1G4MF55</accession>
<dbReference type="SUPFAM" id="SSF48350">
    <property type="entry name" value="GTPase activation domain, GAP"/>
    <property type="match status" value="1"/>
</dbReference>
<name>A0A1G4MF55_LACFM</name>
<keyword evidence="4" id="KW-1185">Reference proteome</keyword>
<dbReference type="InterPro" id="IPR039360">
    <property type="entry name" value="Ras_GTPase"/>
</dbReference>
<dbReference type="CDD" id="cd05137">
    <property type="entry name" value="RasGAP_CLA2_BUD2"/>
    <property type="match status" value="1"/>
</dbReference>
<dbReference type="EMBL" id="LT598490">
    <property type="protein sequence ID" value="SCW02499.1"/>
    <property type="molecule type" value="Genomic_DNA"/>
</dbReference>
<dbReference type="PANTHER" id="PTHR10194">
    <property type="entry name" value="RAS GTPASE-ACTIVATING PROTEINS"/>
    <property type="match status" value="1"/>
</dbReference>
<dbReference type="OrthoDB" id="775356at2759"/>
<sequence length="1063" mass="120961">MGGIQVNISVPSPVGGMSPLDGSPLLTNGNFKTQPTIKNQVISMIQTKRGLFRGEVQWCSNLSLNDWRTHYLAINETGELCHAVSKESVADLQKTAQSASTSNGAIIKHLQSCKLQLIDEVGLECSIIKVETYYNTIYLRVTDHSTFLELLSALLFWKSLKDRGIFNKCSVVQPIFPNQGKPVDLLVCQFNIYGPIPRNKHVHLLENYLPPPEPHISHNKADEGWFSAMGRLKSDGTLDLLLQSDGSLLYSINIPLLLRSEIQILDSSIFQNDNYLFLGIIPALRNQLGLSTNDTLFSNISRSQVGLQRFFLQFPLRIDLEDWYVALSSYAKLEMVSLIGTDKSNELRISNRFKISILEADFSGINLSKMNAETAKQEPPSLYAEVSIWGYPWARTSIVSSSNSPFWREEFNFNFSVKTSPVCICIRQADTANSVYHSSDKILGHIEVTQEMINETTLNVETRLPIFDAENKHFQLGTICIKIDSSLNFVLPSINFTKFESILSAMDLKSMTEYVYDPSISDILKLEDLSIVFLDIFQAIERENDWFHALIDKEMSKIDDSVLKNNNNNLSSAHIYNSLFRGNSILTKSVEKYCYRIGQEYLDKAIGNILRRIIKSGKCLELDPNRIKESDAGKKQQILDENFQNFSRCIEHLWRRIYLTSNDLPSGVKDQLKIFRKKLEIMRHGDDDVRSTINCISGFLFLRFFCPVILNPKLFNMVENHPSEASRRTLTLLTKVLLNLSTLTPFGQKEPWMIRMNDFISAHEEELLDYMDKVTEKKLDFSPKCLKLSDSVARPKLTMNKSILKELPSNPFLIDKYLRETELISVFAMTKQNVGLPESRSRSISMNRLSKDTSATLPTSPTDERIKIGELEFEKLSENNAEVFGDDLMKFLADEENESKGNGKLNSVSPKESRDLVKNLEQEASLLHHKIDHLTHVLSDYEFPSDIIIGKAEFADFLIESLYFDKDKNLKIDLHDTFAKKEGLKRVFTNTSSNIKFFNNGSQSLNDLNSMSQSEDEKIINQSVPKLRHSKSRKFSQIVRKAAGEPNQDGKGTNKFLRLFKKS</sequence>
<dbReference type="Gene3D" id="1.10.506.10">
    <property type="entry name" value="GTPase Activation - p120gap, domain 1"/>
    <property type="match status" value="1"/>
</dbReference>
<dbReference type="OMA" id="WFVGLNY"/>
<dbReference type="STRING" id="4955.A0A1G4MF55"/>
<dbReference type="InterPro" id="IPR008936">
    <property type="entry name" value="Rho_GTPase_activation_prot"/>
</dbReference>
<reference evidence="4" key="1">
    <citation type="submission" date="2016-03" db="EMBL/GenBank/DDBJ databases">
        <authorList>
            <person name="Devillers H."/>
        </authorList>
    </citation>
    <scope>NUCLEOTIDE SEQUENCE [LARGE SCALE GENOMIC DNA]</scope>
</reference>
<gene>
    <name evidence="3" type="ORF">LAFE_0F07778G</name>
</gene>
<dbReference type="InterPro" id="IPR023152">
    <property type="entry name" value="RasGAP_CS"/>
</dbReference>
<dbReference type="InterPro" id="IPR001936">
    <property type="entry name" value="RasGAP_dom"/>
</dbReference>
<dbReference type="SMART" id="SM00323">
    <property type="entry name" value="RasGAP"/>
    <property type="match status" value="1"/>
</dbReference>
<dbReference type="SMART" id="SM00239">
    <property type="entry name" value="C2"/>
    <property type="match status" value="1"/>
</dbReference>
<dbReference type="Gene3D" id="2.60.40.150">
    <property type="entry name" value="C2 domain"/>
    <property type="match status" value="1"/>
</dbReference>
<dbReference type="PROSITE" id="PS50018">
    <property type="entry name" value="RAS_GTPASE_ACTIV_2"/>
    <property type="match status" value="1"/>
</dbReference>
<evidence type="ECO:0000313" key="3">
    <source>
        <dbReference type="EMBL" id="SCW02499.1"/>
    </source>
</evidence>
<dbReference type="GO" id="GO:0005096">
    <property type="term" value="F:GTPase activator activity"/>
    <property type="evidence" value="ECO:0007669"/>
    <property type="project" value="UniProtKB-KW"/>
</dbReference>
<dbReference type="InterPro" id="IPR035892">
    <property type="entry name" value="C2_domain_sf"/>
</dbReference>
<dbReference type="Pfam" id="PF00616">
    <property type="entry name" value="RasGAP"/>
    <property type="match status" value="1"/>
</dbReference>
<dbReference type="AlphaFoldDB" id="A0A1G4MF55"/>
<keyword evidence="1" id="KW-0343">GTPase activation</keyword>
<dbReference type="Pfam" id="PF00168">
    <property type="entry name" value="C2"/>
    <property type="match status" value="1"/>
</dbReference>
<feature type="domain" description="Ras-GAP" evidence="2">
    <location>
        <begin position="525"/>
        <end position="742"/>
    </location>
</feature>
<evidence type="ECO:0000256" key="1">
    <source>
        <dbReference type="ARBA" id="ARBA00022468"/>
    </source>
</evidence>
<dbReference type="InterPro" id="IPR000008">
    <property type="entry name" value="C2_dom"/>
</dbReference>
<dbReference type="SUPFAM" id="SSF49562">
    <property type="entry name" value="C2 domain (Calcium/lipid-binding domain, CaLB)"/>
    <property type="match status" value="1"/>
</dbReference>
<proteinExistence type="predicted"/>
<dbReference type="PANTHER" id="PTHR10194:SF60">
    <property type="entry name" value="RAS GTPASE-ACTIVATING PROTEIN RASKOL"/>
    <property type="match status" value="1"/>
</dbReference>
<dbReference type="Proteomes" id="UP000190831">
    <property type="component" value="Chromosome F"/>
</dbReference>